<comment type="similarity">
    <text evidence="2 9">Belongs to the RecN family.</text>
</comment>
<evidence type="ECO:0000256" key="8">
    <source>
        <dbReference type="ARBA" id="ARBA00033408"/>
    </source>
</evidence>
<gene>
    <name evidence="11" type="ORF">SAMN05216552_101726</name>
</gene>
<evidence type="ECO:0000256" key="3">
    <source>
        <dbReference type="ARBA" id="ARBA00021315"/>
    </source>
</evidence>
<dbReference type="PANTHER" id="PTHR11059">
    <property type="entry name" value="DNA REPAIR PROTEIN RECN"/>
    <property type="match status" value="1"/>
</dbReference>
<dbReference type="GO" id="GO:0006281">
    <property type="term" value="P:DNA repair"/>
    <property type="evidence" value="ECO:0007669"/>
    <property type="project" value="UniProtKB-KW"/>
</dbReference>
<dbReference type="NCBIfam" id="NF008121">
    <property type="entry name" value="PRK10869.1"/>
    <property type="match status" value="1"/>
</dbReference>
<evidence type="ECO:0000256" key="6">
    <source>
        <dbReference type="ARBA" id="ARBA00022840"/>
    </source>
</evidence>
<keyword evidence="5 9" id="KW-0227">DNA damage</keyword>
<dbReference type="Pfam" id="PF02463">
    <property type="entry name" value="SMC_N"/>
    <property type="match status" value="1"/>
</dbReference>
<dbReference type="InterPro" id="IPR027417">
    <property type="entry name" value="P-loop_NTPase"/>
</dbReference>
<evidence type="ECO:0000256" key="7">
    <source>
        <dbReference type="ARBA" id="ARBA00023204"/>
    </source>
</evidence>
<sequence length="555" mass="59335">MLRTLSIRDFVIVDTIELEFSAGFTVFTGETGAGKSILIDALTLALGGRGDASVVREGAAKADITADFAVNEQAAAWLAANEFAADEGGALLRRVIDNAGRSKAYINGVAATAAQLRELGDMLVDIHGQHAHQSLLKTDAQRELLDNQAASREAGAEGDLKAVAAAHKAWRALAKQLEEYETNAANLAYERERLEWQVGELDKLAAKPGEWQDISNEHSRLSHAASLLEGAQEALSAISEAEDHPIVSQLSSLSQKLGKLAAIDTELQPTVDLIESARIQLQESVYALNNYLDRVELDPDRLRQVDMRMEALHSASRKFRVAPEELPDEHAQLSSKLRQLADASDLDGLRKQEEKLKAAYMEVARKLSATRAAAAQALSVAVTQAMQELNMTGGSFAIALNPCEPGARGLEQVEFLVAGHAGVAPRPLAKVASGGELARISLAISVITSNATTTPTLIFDEVDSGIGGGVAEVVGRLLKKLGQARQVLCVTHLPQVASQAGQHFQVAKGTLDNGKTASRIDVLDNKARVEEVARMLGGLEITATTRKHARELLAS</sequence>
<keyword evidence="7 9" id="KW-0234">DNA repair</keyword>
<keyword evidence="4" id="KW-0547">Nucleotide-binding</keyword>
<evidence type="ECO:0000256" key="5">
    <source>
        <dbReference type="ARBA" id="ARBA00022763"/>
    </source>
</evidence>
<dbReference type="GO" id="GO:0009432">
    <property type="term" value="P:SOS response"/>
    <property type="evidence" value="ECO:0007669"/>
    <property type="project" value="TreeGrafter"/>
</dbReference>
<proteinExistence type="inferred from homology"/>
<accession>A0A1I7KI70</accession>
<dbReference type="Gene3D" id="3.40.50.300">
    <property type="entry name" value="P-loop containing nucleotide triphosphate hydrolases"/>
    <property type="match status" value="2"/>
</dbReference>
<dbReference type="NCBIfam" id="TIGR00634">
    <property type="entry name" value="recN"/>
    <property type="match status" value="1"/>
</dbReference>
<protein>
    <recommendedName>
        <fullName evidence="3 9">DNA repair protein RecN</fullName>
    </recommendedName>
    <alternativeName>
        <fullName evidence="8 9">Recombination protein N</fullName>
    </alternativeName>
</protein>
<dbReference type="RefSeq" id="WP_093556957.1">
    <property type="nucleotide sequence ID" value="NZ_FPBO01000017.1"/>
</dbReference>
<dbReference type="Proteomes" id="UP000199391">
    <property type="component" value="Unassembled WGS sequence"/>
</dbReference>
<dbReference type="FunFam" id="3.40.50.300:FF:000356">
    <property type="entry name" value="DNA repair protein RecN"/>
    <property type="match status" value="1"/>
</dbReference>
<evidence type="ECO:0000256" key="2">
    <source>
        <dbReference type="ARBA" id="ARBA00009441"/>
    </source>
</evidence>
<dbReference type="OrthoDB" id="9806954at2"/>
<dbReference type="PANTHER" id="PTHR11059:SF0">
    <property type="entry name" value="DNA REPAIR PROTEIN RECN"/>
    <property type="match status" value="1"/>
</dbReference>
<evidence type="ECO:0000313" key="11">
    <source>
        <dbReference type="EMBL" id="SFU97125.1"/>
    </source>
</evidence>
<dbReference type="STRING" id="1035707.SAMN05216552_101726"/>
<dbReference type="CDD" id="cd03241">
    <property type="entry name" value="ABC_RecN"/>
    <property type="match status" value="2"/>
</dbReference>
<keyword evidence="12" id="KW-1185">Reference proteome</keyword>
<feature type="domain" description="RecF/RecN/SMC N-terminal" evidence="10">
    <location>
        <begin position="2"/>
        <end position="508"/>
    </location>
</feature>
<comment type="function">
    <text evidence="1 9">May be involved in recombinational repair of damaged DNA.</text>
</comment>
<dbReference type="GO" id="GO:0043590">
    <property type="term" value="C:bacterial nucleoid"/>
    <property type="evidence" value="ECO:0007669"/>
    <property type="project" value="TreeGrafter"/>
</dbReference>
<dbReference type="EMBL" id="FPBO01000017">
    <property type="protein sequence ID" value="SFU97125.1"/>
    <property type="molecule type" value="Genomic_DNA"/>
</dbReference>
<dbReference type="AlphaFoldDB" id="A0A1I7KI70"/>
<evidence type="ECO:0000256" key="4">
    <source>
        <dbReference type="ARBA" id="ARBA00022741"/>
    </source>
</evidence>
<reference evidence="12" key="1">
    <citation type="submission" date="2016-10" db="EMBL/GenBank/DDBJ databases">
        <authorList>
            <person name="Varghese N."/>
            <person name="Submissions S."/>
        </authorList>
    </citation>
    <scope>NUCLEOTIDE SEQUENCE [LARGE SCALE GENOMIC DNA]</scope>
    <source>
        <strain evidence="12">CGMCC 1.11014</strain>
    </source>
</reference>
<name>A0A1I7KI70_9BURK</name>
<dbReference type="FunFam" id="3.40.50.300:FF:000319">
    <property type="entry name" value="DNA repair protein RecN"/>
    <property type="match status" value="1"/>
</dbReference>
<evidence type="ECO:0000256" key="9">
    <source>
        <dbReference type="PIRNR" id="PIRNR003128"/>
    </source>
</evidence>
<evidence type="ECO:0000259" key="10">
    <source>
        <dbReference type="Pfam" id="PF02463"/>
    </source>
</evidence>
<keyword evidence="6" id="KW-0067">ATP-binding</keyword>
<dbReference type="SUPFAM" id="SSF52540">
    <property type="entry name" value="P-loop containing nucleoside triphosphate hydrolases"/>
    <property type="match status" value="1"/>
</dbReference>
<organism evidence="11 12">
    <name type="scientific">Pseudoduganella namucuonensis</name>
    <dbReference type="NCBI Taxonomy" id="1035707"/>
    <lineage>
        <taxon>Bacteria</taxon>
        <taxon>Pseudomonadati</taxon>
        <taxon>Pseudomonadota</taxon>
        <taxon>Betaproteobacteria</taxon>
        <taxon>Burkholderiales</taxon>
        <taxon>Oxalobacteraceae</taxon>
        <taxon>Telluria group</taxon>
        <taxon>Pseudoduganella</taxon>
    </lineage>
</organism>
<dbReference type="GO" id="GO:0006310">
    <property type="term" value="P:DNA recombination"/>
    <property type="evidence" value="ECO:0007669"/>
    <property type="project" value="InterPro"/>
</dbReference>
<dbReference type="GO" id="GO:0005524">
    <property type="term" value="F:ATP binding"/>
    <property type="evidence" value="ECO:0007669"/>
    <property type="project" value="UniProtKB-KW"/>
</dbReference>
<dbReference type="InterPro" id="IPR004604">
    <property type="entry name" value="DNA_recomb/repair_RecN"/>
</dbReference>
<dbReference type="PIRSF" id="PIRSF003128">
    <property type="entry name" value="RecN"/>
    <property type="match status" value="1"/>
</dbReference>
<dbReference type="InterPro" id="IPR003395">
    <property type="entry name" value="RecF/RecN/SMC_N"/>
</dbReference>
<evidence type="ECO:0000313" key="12">
    <source>
        <dbReference type="Proteomes" id="UP000199391"/>
    </source>
</evidence>
<evidence type="ECO:0000256" key="1">
    <source>
        <dbReference type="ARBA" id="ARBA00003618"/>
    </source>
</evidence>